<evidence type="ECO:0000256" key="12">
    <source>
        <dbReference type="ARBA" id="ARBA00048639"/>
    </source>
</evidence>
<feature type="active site" description="Nucleophile" evidence="13">
    <location>
        <position position="177"/>
    </location>
</feature>
<comment type="subunit">
    <text evidence="5 13">Monomer.</text>
</comment>
<evidence type="ECO:0000256" key="9">
    <source>
        <dbReference type="ARBA" id="ARBA00022975"/>
    </source>
</evidence>
<evidence type="ECO:0000256" key="3">
    <source>
        <dbReference type="ARBA" id="ARBA00005161"/>
    </source>
</evidence>
<dbReference type="PANTHER" id="PTHR48109">
    <property type="entry name" value="DIHYDROOROTATE DEHYDROGENASE (QUINONE), MITOCHONDRIAL-RELATED"/>
    <property type="match status" value="1"/>
</dbReference>
<dbReference type="EMBL" id="VSED01000016">
    <property type="protein sequence ID" value="TYA38807.1"/>
    <property type="molecule type" value="Genomic_DNA"/>
</dbReference>
<comment type="catalytic activity">
    <reaction evidence="12 13">
        <text>(S)-dihydroorotate + a quinone = orotate + a quinol</text>
        <dbReference type="Rhea" id="RHEA:30187"/>
        <dbReference type="ChEBI" id="CHEBI:24646"/>
        <dbReference type="ChEBI" id="CHEBI:30839"/>
        <dbReference type="ChEBI" id="CHEBI:30864"/>
        <dbReference type="ChEBI" id="CHEBI:132124"/>
        <dbReference type="EC" id="1.3.5.2"/>
    </reaction>
</comment>
<evidence type="ECO:0000313" key="20">
    <source>
        <dbReference type="Proteomes" id="UP000323012"/>
    </source>
</evidence>
<dbReference type="NCBIfam" id="NF003645">
    <property type="entry name" value="PRK05286.1-2"/>
    <property type="match status" value="1"/>
</dbReference>
<dbReference type="EMBL" id="CP012959">
    <property type="protein sequence ID" value="AMQ93032.1"/>
    <property type="molecule type" value="Genomic_DNA"/>
</dbReference>
<gene>
    <name evidence="13 17" type="primary">pyrD</name>
    <name evidence="15" type="ORF">ACT75_00030</name>
    <name evidence="16" type="ORF">CQR80_04270</name>
    <name evidence="17" type="ORF">FXB79_06910</name>
</gene>
<feature type="binding site" evidence="13">
    <location>
        <position position="270"/>
    </location>
    <ligand>
        <name>FMN</name>
        <dbReference type="ChEBI" id="CHEBI:58210"/>
    </ligand>
</feature>
<dbReference type="Proteomes" id="UP000323012">
    <property type="component" value="Unassembled WGS sequence"/>
</dbReference>
<feature type="binding site" evidence="13">
    <location>
        <position position="88"/>
    </location>
    <ligand>
        <name>FMN</name>
        <dbReference type="ChEBI" id="CHEBI:58210"/>
    </ligand>
</feature>
<comment type="similarity">
    <text evidence="4 13">Belongs to the dihydroorotate dehydrogenase family. Type 2 subfamily.</text>
</comment>
<feature type="binding site" evidence="13">
    <location>
        <begin position="248"/>
        <end position="249"/>
    </location>
    <ligand>
        <name>substrate</name>
    </ligand>
</feature>
<evidence type="ECO:0000256" key="1">
    <source>
        <dbReference type="ARBA" id="ARBA00003125"/>
    </source>
</evidence>
<dbReference type="InterPro" id="IPR013785">
    <property type="entry name" value="Aldolase_TIM"/>
</dbReference>
<evidence type="ECO:0000256" key="6">
    <source>
        <dbReference type="ARBA" id="ARBA00022475"/>
    </source>
</evidence>
<dbReference type="OrthoDB" id="9802377at2"/>
<feature type="binding site" evidence="13">
    <location>
        <position position="219"/>
    </location>
    <ligand>
        <name>FMN</name>
        <dbReference type="ChEBI" id="CHEBI:58210"/>
    </ligand>
</feature>
<comment type="pathway">
    <text evidence="3 13">Pyrimidine metabolism; UMP biosynthesis via de novo pathway; orotate from (S)-dihydroorotate (quinone route): step 1/1.</text>
</comment>
<keyword evidence="7 13" id="KW-0285">Flavoprotein</keyword>
<feature type="binding site" evidence="13">
    <location>
        <begin position="113"/>
        <end position="117"/>
    </location>
    <ligand>
        <name>substrate</name>
    </ligand>
</feature>
<feature type="binding site" evidence="13">
    <location>
        <position position="68"/>
    </location>
    <ligand>
        <name>substrate</name>
    </ligand>
</feature>
<dbReference type="PIRSF" id="PIRSF000164">
    <property type="entry name" value="DHO_oxidase"/>
    <property type="match status" value="1"/>
</dbReference>
<comment type="function">
    <text evidence="1 13">Catalyzes the conversion of dihydroorotate to orotate with quinone as electron acceptor.</text>
</comment>
<feature type="binding site" evidence="13">
    <location>
        <begin position="64"/>
        <end position="68"/>
    </location>
    <ligand>
        <name>FMN</name>
        <dbReference type="ChEBI" id="CHEBI:58210"/>
    </ligand>
</feature>
<evidence type="ECO:0000256" key="4">
    <source>
        <dbReference type="ARBA" id="ARBA00005359"/>
    </source>
</evidence>
<evidence type="ECO:0000313" key="16">
    <source>
        <dbReference type="EMBL" id="PHO20901.1"/>
    </source>
</evidence>
<dbReference type="HAMAP" id="MF_00225">
    <property type="entry name" value="DHO_dh_type2"/>
    <property type="match status" value="1"/>
</dbReference>
<keyword evidence="19" id="KW-1185">Reference proteome</keyword>
<dbReference type="GO" id="GO:0005737">
    <property type="term" value="C:cytoplasm"/>
    <property type="evidence" value="ECO:0007669"/>
    <property type="project" value="InterPro"/>
</dbReference>
<dbReference type="AlphaFoldDB" id="A0A142FXA2"/>
<dbReference type="Gene3D" id="3.20.20.70">
    <property type="entry name" value="Aldolase class I"/>
    <property type="match status" value="1"/>
</dbReference>
<dbReference type="PROSITE" id="PS00912">
    <property type="entry name" value="DHODEHASE_2"/>
    <property type="match status" value="1"/>
</dbReference>
<protein>
    <recommendedName>
        <fullName evidence="13">Dihydroorotate dehydrogenase (quinone)</fullName>
        <ecNumber evidence="13">1.3.5.2</ecNumber>
    </recommendedName>
    <alternativeName>
        <fullName evidence="13">DHOdehase</fullName>
        <shortName evidence="13">DHOD</shortName>
        <shortName evidence="13">DHODase</shortName>
    </alternativeName>
    <alternativeName>
        <fullName evidence="13">Dihydroorotate oxidase</fullName>
    </alternativeName>
</protein>
<dbReference type="PROSITE" id="PS00911">
    <property type="entry name" value="DHODEHASE_1"/>
    <property type="match status" value="1"/>
</dbReference>
<dbReference type="GO" id="GO:0044205">
    <property type="term" value="P:'de novo' UMP biosynthetic process"/>
    <property type="evidence" value="ECO:0007669"/>
    <property type="project" value="UniProtKB-UniRule"/>
</dbReference>
<feature type="binding site" evidence="13">
    <location>
        <position position="174"/>
    </location>
    <ligand>
        <name>substrate</name>
    </ligand>
</feature>
<dbReference type="InterPro" id="IPR005720">
    <property type="entry name" value="Dihydroorotate_DH_cat"/>
</dbReference>
<dbReference type="KEGG" id="aact:ACT75_00030"/>
<dbReference type="InterPro" id="IPR050074">
    <property type="entry name" value="DHO_dehydrogenase"/>
</dbReference>
<dbReference type="Proteomes" id="UP000226080">
    <property type="component" value="Unassembled WGS sequence"/>
</dbReference>
<evidence type="ECO:0000313" key="18">
    <source>
        <dbReference type="Proteomes" id="UP000072236"/>
    </source>
</evidence>
<evidence type="ECO:0000256" key="2">
    <source>
        <dbReference type="ARBA" id="ARBA00004202"/>
    </source>
</evidence>
<proteinExistence type="inferred from homology"/>
<evidence type="ECO:0000256" key="7">
    <source>
        <dbReference type="ARBA" id="ARBA00022630"/>
    </source>
</evidence>
<keyword evidence="9 13" id="KW-0665">Pyrimidine biosynthesis</keyword>
<dbReference type="SMR" id="A0A142FXA2"/>
<reference evidence="15 18" key="1">
    <citation type="submission" date="2015-10" db="EMBL/GenBank/DDBJ databases">
        <title>Tn-seq of a polymicrobial infection.</title>
        <authorList>
            <person name="Stacy A."/>
            <person name="Rumbaugh K.P."/>
            <person name="Whiteley M."/>
        </authorList>
    </citation>
    <scope>NUCLEOTIDE SEQUENCE [LARGE SCALE GENOMIC DNA]</scope>
    <source>
        <strain evidence="15 18">624</strain>
    </source>
</reference>
<evidence type="ECO:0000256" key="5">
    <source>
        <dbReference type="ARBA" id="ARBA00011245"/>
    </source>
</evidence>
<dbReference type="RefSeq" id="WP_005552058.1">
    <property type="nucleotide sequence ID" value="NZ_CP012959.1"/>
</dbReference>
<organism evidence="17 20">
    <name type="scientific">Aggregatibacter actinomycetemcomitans</name>
    <name type="common">Actinobacillus actinomycetemcomitans</name>
    <name type="synonym">Haemophilus actinomycetemcomitans</name>
    <dbReference type="NCBI Taxonomy" id="714"/>
    <lineage>
        <taxon>Bacteria</taxon>
        <taxon>Pseudomonadati</taxon>
        <taxon>Pseudomonadota</taxon>
        <taxon>Gammaproteobacteria</taxon>
        <taxon>Pasteurellales</taxon>
        <taxon>Pasteurellaceae</taxon>
        <taxon>Aggregatibacter</taxon>
    </lineage>
</organism>
<dbReference type="InterPro" id="IPR005719">
    <property type="entry name" value="Dihydroorotate_DH_2"/>
</dbReference>
<evidence type="ECO:0000259" key="14">
    <source>
        <dbReference type="Pfam" id="PF01180"/>
    </source>
</evidence>
<dbReference type="SUPFAM" id="SSF51395">
    <property type="entry name" value="FMN-linked oxidoreductases"/>
    <property type="match status" value="1"/>
</dbReference>
<evidence type="ECO:0000256" key="13">
    <source>
        <dbReference type="HAMAP-Rule" id="MF_00225"/>
    </source>
</evidence>
<reference evidence="16 19" key="2">
    <citation type="submission" date="2017-10" db="EMBL/GenBank/DDBJ databases">
        <title>Draft genome sequences of Aggregatibacter actinomycetemcomitans strains 310a and 310b.</title>
        <authorList>
            <person name="May A.C."/>
            <person name="Ohta H."/>
            <person name="Maeda H."/>
            <person name="Kokeguchi S."/>
            <person name="Cugini C."/>
        </authorList>
    </citation>
    <scope>NUCLEOTIDE SEQUENCE [LARGE SCALE GENOMIC DNA]</scope>
    <source>
        <strain evidence="16 19">310b</strain>
    </source>
</reference>
<keyword evidence="10 13" id="KW-0560">Oxidoreductase</keyword>
<dbReference type="Proteomes" id="UP000072236">
    <property type="component" value="Chromosome"/>
</dbReference>
<dbReference type="EMBL" id="PCGW01000006">
    <property type="protein sequence ID" value="PHO20901.1"/>
    <property type="molecule type" value="Genomic_DNA"/>
</dbReference>
<evidence type="ECO:0000313" key="19">
    <source>
        <dbReference type="Proteomes" id="UP000226080"/>
    </source>
</evidence>
<dbReference type="NCBIfam" id="NF003646">
    <property type="entry name" value="PRK05286.1-4"/>
    <property type="match status" value="1"/>
</dbReference>
<keyword evidence="6 13" id="KW-1003">Cell membrane</keyword>
<comment type="subcellular location">
    <subcellularLocation>
        <location evidence="2 13">Cell membrane</location>
        <topology evidence="2 13">Peripheral membrane protein</topology>
    </subcellularLocation>
</comment>
<dbReference type="PANTHER" id="PTHR48109:SF4">
    <property type="entry name" value="DIHYDROOROTATE DEHYDROGENASE (QUINONE), MITOCHONDRIAL"/>
    <property type="match status" value="1"/>
</dbReference>
<dbReference type="eggNOG" id="COG0167">
    <property type="taxonomic scope" value="Bacteria"/>
</dbReference>
<feature type="binding site" evidence="13">
    <location>
        <position position="247"/>
    </location>
    <ligand>
        <name>FMN</name>
        <dbReference type="ChEBI" id="CHEBI:58210"/>
    </ligand>
</feature>
<keyword evidence="11 13" id="KW-0472">Membrane</keyword>
<evidence type="ECO:0000256" key="8">
    <source>
        <dbReference type="ARBA" id="ARBA00022643"/>
    </source>
</evidence>
<dbReference type="CDD" id="cd04738">
    <property type="entry name" value="DHOD_2_like"/>
    <property type="match status" value="1"/>
</dbReference>
<reference evidence="17 20" key="3">
    <citation type="submission" date="2019-08" db="EMBL/GenBank/DDBJ databases">
        <title>Whole genome sequencing of Aggregatibacter actinomycetemcomitans cultured from blood stream infections in Denmark reveals a novel phylogenetic lineage expressing serotype a membrane O polysaccharide.</title>
        <authorList>
            <person name="Nedergaard S."/>
            <person name="Kobel C.M."/>
            <person name="Nielsen M.B."/>
            <person name="Moeller R.T."/>
            <person name="Jensen A.B."/>
            <person name="Noerskov-Lauritsen N."/>
        </authorList>
    </citation>
    <scope>NUCLEOTIDE SEQUENCE [LARGE SCALE GENOMIC DNA]</scope>
    <source>
        <strain evidence="17 20">PN_563</strain>
    </source>
</reference>
<dbReference type="GO" id="GO:0106430">
    <property type="term" value="F:dihydroorotate dehydrogenase (quinone) activity"/>
    <property type="evidence" value="ECO:0007669"/>
    <property type="project" value="UniProtKB-EC"/>
</dbReference>
<feature type="binding site" evidence="13">
    <location>
        <position position="299"/>
    </location>
    <ligand>
        <name>FMN</name>
        <dbReference type="ChEBI" id="CHEBI:58210"/>
    </ligand>
</feature>
<dbReference type="EC" id="1.3.5.2" evidence="13"/>
<evidence type="ECO:0000313" key="15">
    <source>
        <dbReference type="EMBL" id="AMQ93032.1"/>
    </source>
</evidence>
<feature type="binding site" evidence="13">
    <location>
        <begin position="320"/>
        <end position="321"/>
    </location>
    <ligand>
        <name>FMN</name>
        <dbReference type="ChEBI" id="CHEBI:58210"/>
    </ligand>
</feature>
<keyword evidence="8 13" id="KW-0288">FMN</keyword>
<dbReference type="InterPro" id="IPR012135">
    <property type="entry name" value="Dihydroorotate_DH_1_2"/>
</dbReference>
<dbReference type="FunFam" id="3.20.20.70:FF:000028">
    <property type="entry name" value="Dihydroorotate dehydrogenase (quinone)"/>
    <property type="match status" value="1"/>
</dbReference>
<feature type="binding site" evidence="13">
    <location>
        <position position="179"/>
    </location>
    <ligand>
        <name>substrate</name>
    </ligand>
</feature>
<dbReference type="InterPro" id="IPR001295">
    <property type="entry name" value="Dihydroorotate_DH_CS"/>
</dbReference>
<evidence type="ECO:0000313" key="17">
    <source>
        <dbReference type="EMBL" id="TYA38807.1"/>
    </source>
</evidence>
<dbReference type="GO" id="GO:0005886">
    <property type="term" value="C:plasma membrane"/>
    <property type="evidence" value="ECO:0007669"/>
    <property type="project" value="UniProtKB-SubCell"/>
</dbReference>
<name>A0A142FXA2_AGGAC</name>
<accession>A0A142FXA2</accession>
<dbReference type="GO" id="GO:0006207">
    <property type="term" value="P:'de novo' pyrimidine nucleobase biosynthetic process"/>
    <property type="evidence" value="ECO:0007669"/>
    <property type="project" value="UniProtKB-UniRule"/>
</dbReference>
<dbReference type="NCBIfam" id="NF003644">
    <property type="entry name" value="PRK05286.1-1"/>
    <property type="match status" value="1"/>
</dbReference>
<evidence type="ECO:0000256" key="11">
    <source>
        <dbReference type="ARBA" id="ARBA00023136"/>
    </source>
</evidence>
<sequence>MYSLIRKGIFALDAENAHNFTIKALGLAAYPPFHFLLKQLLACPPGTPKTVMGIEFKNPIGLAAGADKNGEAIDGFGAMGFGFIEVGTVTPLAQEGNAKPRQFRLIEAEGIINRNGFNNYGIDHLIEHVKKAKYDGVLGINIGKNKLTSLEQGKDDYLICLNKAYNYAGYITVNISSPNTPDLRQLQYGDYFDDLLQSIKNRQKELAEQYQKYVPIAVKIAPDLTEAELVQIADTLLRHKMDGVIATNTTISRDNVTNLKNAEQRGGLSGKPLQHKSTAIIARLHRELKGQIPIIGSGGIDGVQNAQEKIRAGAELLQVYSGLIYHGPKLVKTLVEAIK</sequence>
<dbReference type="NCBIfam" id="NF003652">
    <property type="entry name" value="PRK05286.2-5"/>
    <property type="match status" value="1"/>
</dbReference>
<comment type="cofactor">
    <cofactor evidence="13">
        <name>FMN</name>
        <dbReference type="ChEBI" id="CHEBI:58210"/>
    </cofactor>
    <text evidence="13">Binds 1 FMN per subunit.</text>
</comment>
<dbReference type="NCBIfam" id="TIGR01036">
    <property type="entry name" value="pyrD_sub2"/>
    <property type="match status" value="1"/>
</dbReference>
<evidence type="ECO:0000256" key="10">
    <source>
        <dbReference type="ARBA" id="ARBA00023002"/>
    </source>
</evidence>
<feature type="domain" description="Dihydroorotate dehydrogenase catalytic" evidence="14">
    <location>
        <begin position="50"/>
        <end position="338"/>
    </location>
</feature>
<dbReference type="Pfam" id="PF01180">
    <property type="entry name" value="DHO_dh"/>
    <property type="match status" value="1"/>
</dbReference>
<feature type="binding site" evidence="13">
    <location>
        <position position="174"/>
    </location>
    <ligand>
        <name>FMN</name>
        <dbReference type="ChEBI" id="CHEBI:58210"/>
    </ligand>
</feature>
<feature type="binding site" evidence="13">
    <location>
        <position position="141"/>
    </location>
    <ligand>
        <name>FMN</name>
        <dbReference type="ChEBI" id="CHEBI:58210"/>
    </ligand>
</feature>